<accession>A0A1I2WKH7</accession>
<feature type="chain" id="PRO_5011796097" evidence="1">
    <location>
        <begin position="20"/>
        <end position="216"/>
    </location>
</feature>
<evidence type="ECO:0000256" key="1">
    <source>
        <dbReference type="SAM" id="SignalP"/>
    </source>
</evidence>
<dbReference type="Gene3D" id="2.160.20.120">
    <property type="match status" value="1"/>
</dbReference>
<keyword evidence="4" id="KW-1185">Reference proteome</keyword>
<feature type="signal peptide" evidence="1">
    <location>
        <begin position="1"/>
        <end position="19"/>
    </location>
</feature>
<protein>
    <submittedName>
        <fullName evidence="3">Putative auto-transporter adhesin, head GIN domain</fullName>
    </submittedName>
</protein>
<dbReference type="AlphaFoldDB" id="A0A1I2WKH7"/>
<dbReference type="Pfam" id="PF10988">
    <property type="entry name" value="DUF2807"/>
    <property type="match status" value="1"/>
</dbReference>
<evidence type="ECO:0000313" key="4">
    <source>
        <dbReference type="Proteomes" id="UP000199666"/>
    </source>
</evidence>
<dbReference type="STRING" id="414048.SAMN04489864_10479"/>
<dbReference type="RefSeq" id="WP_090993043.1">
    <property type="nucleotide sequence ID" value="NZ_FOPP01000004.1"/>
</dbReference>
<dbReference type="PANTHER" id="PTHR39200:SF1">
    <property type="entry name" value="AUTO-TRANSPORTER ADHESIN HEAD GIN DOMAIN-CONTAINING PROTEIN-RELATED"/>
    <property type="match status" value="1"/>
</dbReference>
<reference evidence="3 4" key="1">
    <citation type="submission" date="2016-10" db="EMBL/GenBank/DDBJ databases">
        <authorList>
            <person name="de Groot N.N."/>
        </authorList>
    </citation>
    <scope>NUCLEOTIDE SEQUENCE [LARGE SCALE GENOMIC DNA]</scope>
    <source>
        <strain evidence="3 4">DSM 18684</strain>
    </source>
</reference>
<dbReference type="InterPro" id="IPR021255">
    <property type="entry name" value="DUF2807"/>
</dbReference>
<evidence type="ECO:0000313" key="3">
    <source>
        <dbReference type="EMBL" id="SFH01147.1"/>
    </source>
</evidence>
<dbReference type="PANTHER" id="PTHR39200">
    <property type="entry name" value="HYPOTHETICAL EXPORTED PROTEIN"/>
    <property type="match status" value="1"/>
</dbReference>
<evidence type="ECO:0000259" key="2">
    <source>
        <dbReference type="Pfam" id="PF10988"/>
    </source>
</evidence>
<dbReference type="Proteomes" id="UP000199666">
    <property type="component" value="Unassembled WGS sequence"/>
</dbReference>
<dbReference type="OrthoDB" id="1150922at2"/>
<dbReference type="PROSITE" id="PS51257">
    <property type="entry name" value="PROKAR_LIPOPROTEIN"/>
    <property type="match status" value="1"/>
</dbReference>
<name>A0A1I2WKH7_9SPHI</name>
<dbReference type="EMBL" id="FOPP01000004">
    <property type="protein sequence ID" value="SFH01147.1"/>
    <property type="molecule type" value="Genomic_DNA"/>
</dbReference>
<feature type="domain" description="Putative auto-transporter adhesin head GIN" evidence="2">
    <location>
        <begin position="37"/>
        <end position="201"/>
    </location>
</feature>
<proteinExistence type="predicted"/>
<sequence>MKHLLLFMLGILMFSSCQKDRLTANGDQITDTRTLNEFTSLHVSGASPVHVTYGNEYKVVLKGSSNLIPYFKTTLDGKRLNLSYKNANVRQDDIEIFVTMPLVKGTSLSGSGSVNIDGNFPSIADFDLSISGSGDISVNQTLNIDRLDATISGSGKAFFQKANVKEADIDISGSGDIHVQVADYLKARISGSGEVYYRGNPQLDTKVSGSGKVLKF</sequence>
<gene>
    <name evidence="3" type="ORF">SAMN04489864_10479</name>
</gene>
<keyword evidence="1" id="KW-0732">Signal</keyword>
<organism evidence="3 4">
    <name type="scientific">Pedobacter insulae</name>
    <dbReference type="NCBI Taxonomy" id="414048"/>
    <lineage>
        <taxon>Bacteria</taxon>
        <taxon>Pseudomonadati</taxon>
        <taxon>Bacteroidota</taxon>
        <taxon>Sphingobacteriia</taxon>
        <taxon>Sphingobacteriales</taxon>
        <taxon>Sphingobacteriaceae</taxon>
        <taxon>Pedobacter</taxon>
    </lineage>
</organism>